<name>A0A132NDN1_9ACTN</name>
<dbReference type="RefSeq" id="WP_332835212.1">
    <property type="nucleotide sequence ID" value="NZ_JYIK01000998.1"/>
</dbReference>
<dbReference type="Gene3D" id="3.90.1140.10">
    <property type="entry name" value="Cyclic phosphodiesterase"/>
    <property type="match status" value="1"/>
</dbReference>
<comment type="caution">
    <text evidence="2">The sequence shown here is derived from an EMBL/GenBank/DDBJ whole genome shotgun (WGS) entry which is preliminary data.</text>
</comment>
<feature type="domain" description="Phosphoesterase HXTX" evidence="1">
    <location>
        <begin position="9"/>
        <end position="45"/>
    </location>
</feature>
<evidence type="ECO:0000313" key="2">
    <source>
        <dbReference type="EMBL" id="KWX08245.1"/>
    </source>
</evidence>
<feature type="non-terminal residue" evidence="2">
    <location>
        <position position="45"/>
    </location>
</feature>
<evidence type="ECO:0000313" key="3">
    <source>
        <dbReference type="Proteomes" id="UP000070598"/>
    </source>
</evidence>
<keyword evidence="2" id="KW-0436">Ligase</keyword>
<sequence>MRLFVALIPPGEVVDDLERAVAPLRAQDRTLRWTRAEHWHLTLAF</sequence>
<dbReference type="AlphaFoldDB" id="A0A132NDN1"/>
<dbReference type="EMBL" id="JYIK01000998">
    <property type="protein sequence ID" value="KWX08245.1"/>
    <property type="molecule type" value="Genomic_DNA"/>
</dbReference>
<dbReference type="InterPro" id="IPR014051">
    <property type="entry name" value="Phosphoesterase_HXTX"/>
</dbReference>
<evidence type="ECO:0000259" key="1">
    <source>
        <dbReference type="Pfam" id="PF02834"/>
    </source>
</evidence>
<reference evidence="3" key="1">
    <citation type="submission" date="2015-02" db="EMBL/GenBank/DDBJ databases">
        <title>Physiological reanalysis, assessment of diazotrophy, and genome sequences of multiple isolates of Streptomyces thermoautotrophicus.</title>
        <authorList>
            <person name="MacKellar D.C."/>
            <person name="Lieber L."/>
            <person name="Norman J."/>
            <person name="Bolger A."/>
            <person name="Tobin C."/>
            <person name="Murray J.W."/>
            <person name="Friesen M."/>
            <person name="Prell J."/>
        </authorList>
    </citation>
    <scope>NUCLEOTIDE SEQUENCE [LARGE SCALE GENOMIC DNA]</scope>
    <source>
        <strain evidence="3">UBT1</strain>
    </source>
</reference>
<dbReference type="SUPFAM" id="SSF55144">
    <property type="entry name" value="LigT-like"/>
    <property type="match status" value="1"/>
</dbReference>
<dbReference type="InterPro" id="IPR009097">
    <property type="entry name" value="Cyclic_Pdiesterase"/>
</dbReference>
<dbReference type="GO" id="GO:0016874">
    <property type="term" value="F:ligase activity"/>
    <property type="evidence" value="ECO:0007669"/>
    <property type="project" value="UniProtKB-KW"/>
</dbReference>
<gene>
    <name evidence="2" type="ORF">TR74_15820</name>
</gene>
<protein>
    <submittedName>
        <fullName evidence="2">2'-5' RNA ligase</fullName>
    </submittedName>
</protein>
<proteinExistence type="predicted"/>
<accession>A0A132NDN1</accession>
<organism evidence="2 3">
    <name type="scientific">Carbonactinospora thermoautotrophica</name>
    <dbReference type="NCBI Taxonomy" id="1469144"/>
    <lineage>
        <taxon>Bacteria</taxon>
        <taxon>Bacillati</taxon>
        <taxon>Actinomycetota</taxon>
        <taxon>Actinomycetes</taxon>
        <taxon>Kitasatosporales</taxon>
        <taxon>Carbonactinosporaceae</taxon>
        <taxon>Carbonactinospora</taxon>
    </lineage>
</organism>
<dbReference type="Proteomes" id="UP000070598">
    <property type="component" value="Unassembled WGS sequence"/>
</dbReference>
<dbReference type="Pfam" id="PF02834">
    <property type="entry name" value="LigT_PEase"/>
    <property type="match status" value="1"/>
</dbReference>